<keyword evidence="1" id="KW-0233">DNA recombination</keyword>
<proteinExistence type="predicted"/>
<evidence type="ECO:0000313" key="3">
    <source>
        <dbReference type="Proteomes" id="UP000030380"/>
    </source>
</evidence>
<dbReference type="AlphaFoldDB" id="A0A0A3BBE0"/>
<sequence length="669" mass="75621">MSDGRSNRKAKVVPFVDRLERDRNENLNSLVSKAKLMKLEGFESVVWEDPEWQVDAGRLVKLTGKNTKSASFGFLLSPKLGSAPLDGCWELVAKALFVLRFHRKYQSAPNQRSFITAIGYVSFAAKQLGQELVGLTPEALDNASGLISKHYSETTAYNLHKHVAEFAAHCDSNGLCRVLFQYKYAKMKRPASTGGINHKRLDDPEALDTKSDKLVDPAVFRVIGELYLNVPKEHKYRFYILMLTLLACTGRRFSEISLLPNQQLSSDEEGIAYIEYFPRKASHGDVFTPKRRLYLPSEVTPIVGDVLVELAEITFEARLTAEEIHKVGEPDLRFLDGIPEDKKLYAADLTELGISHTLLGTTGWLRKQNLAWPDHSALTKQGIKPANPIFYTYKSGLVEYCFRDFSEAYLSALHTDQFGKEYYLKDLLFIRSLGLSSGSYAHWLATSCSQSMFTTFLRYFPALAAEYASSSIEVNFTSHHFRHTLNTLLDEGGLSDLLQTEWFGRTNPRDTKAYQHTSREKRALMLRDDIKKGLVGGQLAEQIKVVPVEVQDAILKARIQAVHDVGTGICIHNFSQTPCERHLQCSADCKDYVWAKDDKGRLDEQKRQYALTALARKNAEKQLDSAKPKKSADWLAHNDKKLKTLAFQLADNGVEHFDPEQYLHEVEHG</sequence>
<evidence type="ECO:0000256" key="1">
    <source>
        <dbReference type="ARBA" id="ARBA00023172"/>
    </source>
</evidence>
<keyword evidence="3" id="KW-1185">Reference proteome</keyword>
<dbReference type="GO" id="GO:0003677">
    <property type="term" value="F:DNA binding"/>
    <property type="evidence" value="ECO:0007669"/>
    <property type="project" value="InterPro"/>
</dbReference>
<dbReference type="InterPro" id="IPR013762">
    <property type="entry name" value="Integrase-like_cat_sf"/>
</dbReference>
<name>A0A0A3BBE0_9PAST</name>
<evidence type="ECO:0000313" key="2">
    <source>
        <dbReference type="EMBL" id="KGQ70869.1"/>
    </source>
</evidence>
<accession>A0A0A3BBE0</accession>
<dbReference type="OrthoDB" id="6725579at2"/>
<dbReference type="GO" id="GO:0015074">
    <property type="term" value="P:DNA integration"/>
    <property type="evidence" value="ECO:0007669"/>
    <property type="project" value="InterPro"/>
</dbReference>
<dbReference type="GO" id="GO:0006310">
    <property type="term" value="P:DNA recombination"/>
    <property type="evidence" value="ECO:0007669"/>
    <property type="project" value="UniProtKB-KW"/>
</dbReference>
<dbReference type="EMBL" id="JSUM01000005">
    <property type="protein sequence ID" value="KGQ70869.1"/>
    <property type="molecule type" value="Genomic_DNA"/>
</dbReference>
<dbReference type="RefSeq" id="WP_034613849.1">
    <property type="nucleotide sequence ID" value="NZ_JSUM01000005.1"/>
</dbReference>
<dbReference type="InterPro" id="IPR011010">
    <property type="entry name" value="DNA_brk_join_enz"/>
</dbReference>
<reference evidence="2 3" key="1">
    <citation type="submission" date="2014-11" db="EMBL/GenBank/DDBJ databases">
        <title>Draft genome sequence of Chelonobacter oris 1662T, associated with respiratory disease in Hermann's Tortoises.</title>
        <authorList>
            <person name="Kudirkiene E."/>
            <person name="Hansen M.J."/>
            <person name="Bojesen A.M."/>
        </authorList>
    </citation>
    <scope>NUCLEOTIDE SEQUENCE [LARGE SCALE GENOMIC DNA]</scope>
    <source>
        <strain evidence="2 3">1662</strain>
    </source>
</reference>
<protein>
    <submittedName>
        <fullName evidence="2">Integrase</fullName>
    </submittedName>
</protein>
<gene>
    <name evidence="2" type="ORF">OA57_03970</name>
</gene>
<dbReference type="Gene3D" id="1.10.443.10">
    <property type="entry name" value="Intergrase catalytic core"/>
    <property type="match status" value="1"/>
</dbReference>
<organism evidence="2 3">
    <name type="scientific">Chelonobacter oris</name>
    <dbReference type="NCBI Taxonomy" id="505317"/>
    <lineage>
        <taxon>Bacteria</taxon>
        <taxon>Pseudomonadati</taxon>
        <taxon>Pseudomonadota</taxon>
        <taxon>Gammaproteobacteria</taxon>
        <taxon>Pasteurellales</taxon>
        <taxon>Pasteurellaceae</taxon>
        <taxon>Chelonobacter</taxon>
    </lineage>
</organism>
<dbReference type="Proteomes" id="UP000030380">
    <property type="component" value="Unassembled WGS sequence"/>
</dbReference>
<dbReference type="STRING" id="505317.OA57_03970"/>
<comment type="caution">
    <text evidence="2">The sequence shown here is derived from an EMBL/GenBank/DDBJ whole genome shotgun (WGS) entry which is preliminary data.</text>
</comment>
<dbReference type="SUPFAM" id="SSF56349">
    <property type="entry name" value="DNA breaking-rejoining enzymes"/>
    <property type="match status" value="1"/>
</dbReference>